<evidence type="ECO:0000256" key="6">
    <source>
        <dbReference type="ARBA" id="ARBA00022833"/>
    </source>
</evidence>
<dbReference type="RefSeq" id="WP_009019822.1">
    <property type="nucleotide sequence ID" value="NZ_DS999411.1"/>
</dbReference>
<evidence type="ECO:0000313" key="10">
    <source>
        <dbReference type="Proteomes" id="UP000004699"/>
    </source>
</evidence>
<evidence type="ECO:0000313" key="9">
    <source>
        <dbReference type="EMBL" id="EED35075.1"/>
    </source>
</evidence>
<evidence type="ECO:0000256" key="5">
    <source>
        <dbReference type="ARBA" id="ARBA00022801"/>
    </source>
</evidence>
<dbReference type="OrthoDB" id="9802248at2"/>
<dbReference type="InterPro" id="IPR035680">
    <property type="entry name" value="Clx_II_MBL"/>
</dbReference>
<dbReference type="PANTHER" id="PTHR43705:SF1">
    <property type="entry name" value="HYDROXYACYLGLUTATHIONE HYDROLASE GLOB"/>
    <property type="match status" value="1"/>
</dbReference>
<dbReference type="PANTHER" id="PTHR43705">
    <property type="entry name" value="HYDROXYACYLGLUTATHIONE HYDROLASE"/>
    <property type="match status" value="1"/>
</dbReference>
<dbReference type="AlphaFoldDB" id="B8KSC9"/>
<comment type="subunit">
    <text evidence="7">Monomer.</text>
</comment>
<evidence type="ECO:0000256" key="3">
    <source>
        <dbReference type="ARBA" id="ARBA00006759"/>
    </source>
</evidence>
<dbReference type="NCBIfam" id="TIGR03413">
    <property type="entry name" value="GSH_gloB"/>
    <property type="match status" value="1"/>
</dbReference>
<proteinExistence type="inferred from homology"/>
<accession>B8KSC9</accession>
<feature type="domain" description="Metallo-beta-lactamase" evidence="8">
    <location>
        <begin position="13"/>
        <end position="169"/>
    </location>
</feature>
<comment type="cofactor">
    <cofactor evidence="7">
        <name>Zn(2+)</name>
        <dbReference type="ChEBI" id="CHEBI:29105"/>
    </cofactor>
    <text evidence="7">Binds 2 Zn(2+) ions per subunit.</text>
</comment>
<keyword evidence="10" id="KW-1185">Reference proteome</keyword>
<dbReference type="InterPro" id="IPR001279">
    <property type="entry name" value="Metallo-B-lactamas"/>
</dbReference>
<evidence type="ECO:0000256" key="4">
    <source>
        <dbReference type="ARBA" id="ARBA00022723"/>
    </source>
</evidence>
<dbReference type="CDD" id="cd07723">
    <property type="entry name" value="hydroxyacylglutathione_hydrolase_MBL-fold"/>
    <property type="match status" value="1"/>
</dbReference>
<comment type="function">
    <text evidence="7">Thiolesterase that catalyzes the hydrolysis of S-D-lactoyl-glutathione to form glutathione and D-lactic acid.</text>
</comment>
<dbReference type="Pfam" id="PF00753">
    <property type="entry name" value="Lactamase_B"/>
    <property type="match status" value="1"/>
</dbReference>
<dbReference type="PIRSF" id="PIRSF005457">
    <property type="entry name" value="Glx"/>
    <property type="match status" value="1"/>
</dbReference>
<comment type="pathway">
    <text evidence="2 7">Secondary metabolite metabolism; methylglyoxal degradation; (R)-lactate from methylglyoxal: step 2/2.</text>
</comment>
<feature type="binding site" evidence="7">
    <location>
        <position position="169"/>
    </location>
    <ligand>
        <name>Zn(2+)</name>
        <dbReference type="ChEBI" id="CHEBI:29105"/>
        <label>2</label>
    </ligand>
</feature>
<dbReference type="STRING" id="565045.NOR51B_1017"/>
<dbReference type="InterPro" id="IPR017782">
    <property type="entry name" value="Hydroxyacylglutathione_Hdrlase"/>
</dbReference>
<evidence type="ECO:0000259" key="8">
    <source>
        <dbReference type="SMART" id="SM00849"/>
    </source>
</evidence>
<name>B8KSC9_9GAMM</name>
<feature type="binding site" evidence="7">
    <location>
        <position position="111"/>
    </location>
    <ligand>
        <name>Zn(2+)</name>
        <dbReference type="ChEBI" id="CHEBI:29105"/>
        <label>1</label>
    </ligand>
</feature>
<organism evidence="9 10">
    <name type="scientific">Luminiphilus syltensis NOR5-1B</name>
    <dbReference type="NCBI Taxonomy" id="565045"/>
    <lineage>
        <taxon>Bacteria</taxon>
        <taxon>Pseudomonadati</taxon>
        <taxon>Pseudomonadota</taxon>
        <taxon>Gammaproteobacteria</taxon>
        <taxon>Cellvibrionales</taxon>
        <taxon>Halieaceae</taxon>
        <taxon>Luminiphilus</taxon>
    </lineage>
</organism>
<comment type="catalytic activity">
    <reaction evidence="1 7">
        <text>an S-(2-hydroxyacyl)glutathione + H2O = a 2-hydroxy carboxylate + glutathione + H(+)</text>
        <dbReference type="Rhea" id="RHEA:21864"/>
        <dbReference type="ChEBI" id="CHEBI:15377"/>
        <dbReference type="ChEBI" id="CHEBI:15378"/>
        <dbReference type="ChEBI" id="CHEBI:57925"/>
        <dbReference type="ChEBI" id="CHEBI:58896"/>
        <dbReference type="ChEBI" id="CHEBI:71261"/>
        <dbReference type="EC" id="3.1.2.6"/>
    </reaction>
</comment>
<comment type="similarity">
    <text evidence="3 7">Belongs to the metallo-beta-lactamase superfamily. Glyoxalase II family.</text>
</comment>
<dbReference type="Pfam" id="PF16123">
    <property type="entry name" value="HAGH_C"/>
    <property type="match status" value="1"/>
</dbReference>
<evidence type="ECO:0000256" key="2">
    <source>
        <dbReference type="ARBA" id="ARBA00004963"/>
    </source>
</evidence>
<feature type="binding site" evidence="7">
    <location>
        <position position="131"/>
    </location>
    <ligand>
        <name>Zn(2+)</name>
        <dbReference type="ChEBI" id="CHEBI:29105"/>
        <label>1</label>
    </ligand>
</feature>
<dbReference type="HAMAP" id="MF_01374">
    <property type="entry name" value="Glyoxalase_2"/>
    <property type="match status" value="1"/>
</dbReference>
<dbReference type="InterPro" id="IPR036866">
    <property type="entry name" value="RibonucZ/Hydroxyglut_hydro"/>
</dbReference>
<feature type="binding site" evidence="7">
    <location>
        <position position="59"/>
    </location>
    <ligand>
        <name>Zn(2+)</name>
        <dbReference type="ChEBI" id="CHEBI:29105"/>
        <label>2</label>
    </ligand>
</feature>
<dbReference type="GO" id="GO:0046872">
    <property type="term" value="F:metal ion binding"/>
    <property type="evidence" value="ECO:0007669"/>
    <property type="project" value="UniProtKB-KW"/>
</dbReference>
<evidence type="ECO:0000256" key="7">
    <source>
        <dbReference type="HAMAP-Rule" id="MF_01374"/>
    </source>
</evidence>
<dbReference type="HOGENOM" id="CLU_030571_4_1_6"/>
<protein>
    <recommendedName>
        <fullName evidence="7">Hydroxyacylglutathione hydrolase</fullName>
        <ecNumber evidence="7">3.1.2.6</ecNumber>
    </recommendedName>
    <alternativeName>
        <fullName evidence="7">Glyoxalase II</fullName>
        <shortName evidence="7">Glx II</shortName>
    </alternativeName>
</protein>
<evidence type="ECO:0000256" key="1">
    <source>
        <dbReference type="ARBA" id="ARBA00001623"/>
    </source>
</evidence>
<reference evidence="10" key="1">
    <citation type="journal article" date="2013" name="BMC Microbiol.">
        <title>Taxonomy and evolution of bacteriochlorophyll a-containing members of the OM60/NOR5 clade of marine gammaproteobacteria: description of Luminiphilus syltensis gen. nov., sp. nov., reclassification of Haliea rubra as Pseudohaliea rubra gen. nov., comb. nov., and emendation of Chromatocurvus halotolerans.</title>
        <authorList>
            <person name="Spring S."/>
            <person name="Riedel T."/>
            <person name="Sproer C."/>
            <person name="Yan S."/>
            <person name="Harder J."/>
            <person name="Fuchs B.M."/>
        </authorList>
    </citation>
    <scope>NUCLEOTIDE SEQUENCE [LARGE SCALE GENOMIC DNA]</scope>
    <source>
        <strain evidence="10">NOR51-B</strain>
    </source>
</reference>
<keyword evidence="4 7" id="KW-0479">Metal-binding</keyword>
<dbReference type="InterPro" id="IPR032282">
    <property type="entry name" value="HAGH_C"/>
</dbReference>
<dbReference type="GO" id="GO:0019243">
    <property type="term" value="P:methylglyoxal catabolic process to D-lactate via S-lactoyl-glutathione"/>
    <property type="evidence" value="ECO:0007669"/>
    <property type="project" value="UniProtKB-UniRule"/>
</dbReference>
<gene>
    <name evidence="7 9" type="primary">gloB</name>
    <name evidence="9" type="ORF">NOR51B_1017</name>
</gene>
<keyword evidence="6 7" id="KW-0862">Zinc</keyword>
<feature type="binding site" evidence="7">
    <location>
        <position position="55"/>
    </location>
    <ligand>
        <name>Zn(2+)</name>
        <dbReference type="ChEBI" id="CHEBI:29105"/>
        <label>1</label>
    </ligand>
</feature>
<sequence length="257" mass="28074">MSVSISPIPAFQDNYIWLLEDTQHRAVVVDPGDAEPVQAVLAERGLDLHAILITHHHPDHVGGVLTLKTATGCKVYGPRNPEIEGIDHPLKDGDQIDVLGESFEVLEVGGHTLDHIAYLSHTSEPALFCGDTLFVAGCGRMFEGTPPLMYQSLARLAALPPQTAVYCAHEYTLANLAFARAAEPGNSAITARIEDLETVRAAGEPTVPSSIAWELKTNPFLRCGEPTIVEQLQREDRLTGDAPHEIFAALRRWKDNF</sequence>
<feature type="binding site" evidence="7">
    <location>
        <position position="60"/>
    </location>
    <ligand>
        <name>Zn(2+)</name>
        <dbReference type="ChEBI" id="CHEBI:29105"/>
        <label>2</label>
    </ligand>
</feature>
<dbReference type="EMBL" id="DS999411">
    <property type="protein sequence ID" value="EED35075.1"/>
    <property type="molecule type" value="Genomic_DNA"/>
</dbReference>
<feature type="binding site" evidence="7">
    <location>
        <position position="131"/>
    </location>
    <ligand>
        <name>Zn(2+)</name>
        <dbReference type="ChEBI" id="CHEBI:29105"/>
        <label>2</label>
    </ligand>
</feature>
<dbReference type="SMART" id="SM00849">
    <property type="entry name" value="Lactamase_B"/>
    <property type="match status" value="1"/>
</dbReference>
<dbReference type="SUPFAM" id="SSF56281">
    <property type="entry name" value="Metallo-hydrolase/oxidoreductase"/>
    <property type="match status" value="1"/>
</dbReference>
<dbReference type="UniPathway" id="UPA00619">
    <property type="reaction ID" value="UER00676"/>
</dbReference>
<keyword evidence="5 7" id="KW-0378">Hydrolase</keyword>
<dbReference type="GO" id="GO:0004416">
    <property type="term" value="F:hydroxyacylglutathione hydrolase activity"/>
    <property type="evidence" value="ECO:0007669"/>
    <property type="project" value="UniProtKB-UniRule"/>
</dbReference>
<dbReference type="EC" id="3.1.2.6" evidence="7"/>
<dbReference type="eggNOG" id="COG0491">
    <property type="taxonomic scope" value="Bacteria"/>
</dbReference>
<feature type="binding site" evidence="7">
    <location>
        <position position="57"/>
    </location>
    <ligand>
        <name>Zn(2+)</name>
        <dbReference type="ChEBI" id="CHEBI:29105"/>
        <label>1</label>
    </ligand>
</feature>
<dbReference type="Gene3D" id="3.60.15.10">
    <property type="entry name" value="Ribonuclease Z/Hydroxyacylglutathione hydrolase-like"/>
    <property type="match status" value="1"/>
</dbReference>
<dbReference type="Proteomes" id="UP000004699">
    <property type="component" value="Unassembled WGS sequence"/>
</dbReference>
<dbReference type="InterPro" id="IPR050110">
    <property type="entry name" value="Glyoxalase_II_hydrolase"/>
</dbReference>